<sequence>MKTGLLLTLIILFLSDLVYSQEKDIPKDMIKSKVVVKMTFVPFLFETVVSGYFDINQQKLSFTPSPCSEIDKKYSSVFPCNNHLINKIDLNFSDIAKISRRSYLFIVPNRIFIKKVTGETYLFITSKRRHIINAYKKYRLENSSIDPK</sequence>
<dbReference type="OrthoDB" id="9888361at2"/>
<dbReference type="Proteomes" id="UP000219452">
    <property type="component" value="Unassembled WGS sequence"/>
</dbReference>
<protein>
    <recommendedName>
        <fullName evidence="3">GRAM domain-containing protein</fullName>
    </recommendedName>
</protein>
<dbReference type="AlphaFoldDB" id="A0A286G8F5"/>
<gene>
    <name evidence="1" type="ORF">SAMN06269250_3617</name>
</gene>
<organism evidence="1 2">
    <name type="scientific">Spirosoma fluviale</name>
    <dbReference type="NCBI Taxonomy" id="1597977"/>
    <lineage>
        <taxon>Bacteria</taxon>
        <taxon>Pseudomonadati</taxon>
        <taxon>Bacteroidota</taxon>
        <taxon>Cytophagia</taxon>
        <taxon>Cytophagales</taxon>
        <taxon>Cytophagaceae</taxon>
        <taxon>Spirosoma</taxon>
    </lineage>
</organism>
<reference evidence="2" key="1">
    <citation type="submission" date="2017-09" db="EMBL/GenBank/DDBJ databases">
        <authorList>
            <person name="Varghese N."/>
            <person name="Submissions S."/>
        </authorList>
    </citation>
    <scope>NUCLEOTIDE SEQUENCE [LARGE SCALE GENOMIC DNA]</scope>
    <source>
        <strain evidence="2">DSM 29961</strain>
    </source>
</reference>
<evidence type="ECO:0000313" key="2">
    <source>
        <dbReference type="Proteomes" id="UP000219452"/>
    </source>
</evidence>
<keyword evidence="2" id="KW-1185">Reference proteome</keyword>
<dbReference type="RefSeq" id="WP_097127187.1">
    <property type="nucleotide sequence ID" value="NZ_OCNH01000003.1"/>
</dbReference>
<evidence type="ECO:0000313" key="1">
    <source>
        <dbReference type="EMBL" id="SOD91742.1"/>
    </source>
</evidence>
<dbReference type="EMBL" id="OCNH01000003">
    <property type="protein sequence ID" value="SOD91742.1"/>
    <property type="molecule type" value="Genomic_DNA"/>
</dbReference>
<accession>A0A286G8F5</accession>
<evidence type="ECO:0008006" key="3">
    <source>
        <dbReference type="Google" id="ProtNLM"/>
    </source>
</evidence>
<name>A0A286G8F5_9BACT</name>
<proteinExistence type="predicted"/>